<name>A0ABT4AGF6_9BACT</name>
<reference evidence="1 2" key="1">
    <citation type="submission" date="2022-11" db="EMBL/GenBank/DDBJ databases">
        <title>Minimal conservation of predation-associated metabolite biosynthetic gene clusters underscores biosynthetic potential of Myxococcota including descriptions for ten novel species: Archangium lansinium sp. nov., Myxococcus landrumus sp. nov., Nannocystis bai.</title>
        <authorList>
            <person name="Ahearne A."/>
            <person name="Stevens C."/>
            <person name="Phillips K."/>
        </authorList>
    </citation>
    <scope>NUCLEOTIDE SEQUENCE [LARGE SCALE GENOMIC DNA]</scope>
    <source>
        <strain evidence="1 2">MIWBW</strain>
    </source>
</reference>
<organism evidence="1 2">
    <name type="scientific">Archangium lansingense</name>
    <dbReference type="NCBI Taxonomy" id="2995310"/>
    <lineage>
        <taxon>Bacteria</taxon>
        <taxon>Pseudomonadati</taxon>
        <taxon>Myxococcota</taxon>
        <taxon>Myxococcia</taxon>
        <taxon>Myxococcales</taxon>
        <taxon>Cystobacterineae</taxon>
        <taxon>Archangiaceae</taxon>
        <taxon>Archangium</taxon>
    </lineage>
</organism>
<sequence length="247" mass="27189">MTGRAVKFRQRVSDAGRVALLGVLLSGCVTVYQPLSSLQRPAIVDPQLANFEGMRLLVRCIPGDYLKVPAAELLCRRVGALFRNQGAKVETDVPRHGRSSRSLEESAQPDLVVDLSSRLLHKESSGPLWALTVLTATIVPAYTEYSVAQDVTIRDASGFLLASDSLKARFIEYFGAGIWGVNWALDTLVRPPEEELSGDAPARDFSRDFYAQLSQLAFNARVRSDVLRSFEPLPRSGGQQRQTGVER</sequence>
<evidence type="ECO:0000313" key="1">
    <source>
        <dbReference type="EMBL" id="MCY1080768.1"/>
    </source>
</evidence>
<protein>
    <recommendedName>
        <fullName evidence="3">Lipoprotein</fullName>
    </recommendedName>
</protein>
<comment type="caution">
    <text evidence="1">The sequence shown here is derived from an EMBL/GenBank/DDBJ whole genome shotgun (WGS) entry which is preliminary data.</text>
</comment>
<dbReference type="EMBL" id="JAPNKA010000001">
    <property type="protein sequence ID" value="MCY1080768.1"/>
    <property type="molecule type" value="Genomic_DNA"/>
</dbReference>
<dbReference type="Proteomes" id="UP001207654">
    <property type="component" value="Unassembled WGS sequence"/>
</dbReference>
<gene>
    <name evidence="1" type="ORF">OV287_40620</name>
</gene>
<dbReference type="PROSITE" id="PS51257">
    <property type="entry name" value="PROKAR_LIPOPROTEIN"/>
    <property type="match status" value="1"/>
</dbReference>
<accession>A0ABT4AGF6</accession>
<evidence type="ECO:0000313" key="2">
    <source>
        <dbReference type="Proteomes" id="UP001207654"/>
    </source>
</evidence>
<keyword evidence="2" id="KW-1185">Reference proteome</keyword>
<dbReference type="RefSeq" id="WP_267539404.1">
    <property type="nucleotide sequence ID" value="NZ_JAPNKA010000001.1"/>
</dbReference>
<proteinExistence type="predicted"/>
<evidence type="ECO:0008006" key="3">
    <source>
        <dbReference type="Google" id="ProtNLM"/>
    </source>
</evidence>